<dbReference type="GO" id="GO:0032259">
    <property type="term" value="P:methylation"/>
    <property type="evidence" value="ECO:0007669"/>
    <property type="project" value="UniProtKB-KW"/>
</dbReference>
<keyword evidence="2" id="KW-0808">Transferase</keyword>
<proteinExistence type="predicted"/>
<dbReference type="PANTHER" id="PTHR43861">
    <property type="entry name" value="TRANS-ACONITATE 2-METHYLTRANSFERASE-RELATED"/>
    <property type="match status" value="1"/>
</dbReference>
<dbReference type="InterPro" id="IPR013691">
    <property type="entry name" value="MeTrfase_14"/>
</dbReference>
<evidence type="ECO:0000313" key="2">
    <source>
        <dbReference type="EMBL" id="VAW96328.1"/>
    </source>
</evidence>
<sequence>MADLREEKCPVCDSSDIDASIDISDVPIYCNVLWPSREVALDAAKGDISVGYCRDCGHVFNTSFDPSLMSYTEEYENSLHYSPTFNEYAESLASRLLEKYQLNNKSIIEIGCGKGDFLSMLCSRGENRGYGFDKSFEADRVASDTHKHVTFIQDFYGKKYADYDADLIVCRHVLEHIQYPQRFLQDIRQVIGERTDTVVYFEVPNALYTLKDMGIWDLIYEHCGYFNVNSLSRAFELAGFDVCEVGESFGGQFIYLEAKPRTSENTANKSETPPRLALEDLATCVTAFEGNYNAKVNDWRETLDALQKNNKNTVIWGGGSKGITFLNVLKTEQIISHVVDLNPHKHGLFAPGTGQEVIGPDALKALRPEHVIIMNGIYKDEITGMLEELGIAAEVSCI</sequence>
<dbReference type="EMBL" id="UOFV01000083">
    <property type="protein sequence ID" value="VAW96328.1"/>
    <property type="molecule type" value="Genomic_DNA"/>
</dbReference>
<name>A0A3B0ZS72_9ZZZZ</name>
<reference evidence="2" key="1">
    <citation type="submission" date="2018-06" db="EMBL/GenBank/DDBJ databases">
        <authorList>
            <person name="Zhirakovskaya E."/>
        </authorList>
    </citation>
    <scope>NUCLEOTIDE SEQUENCE</scope>
</reference>
<dbReference type="Gene3D" id="3.40.50.150">
    <property type="entry name" value="Vaccinia Virus protein VP39"/>
    <property type="match status" value="1"/>
</dbReference>
<evidence type="ECO:0000259" key="1">
    <source>
        <dbReference type="Pfam" id="PF08484"/>
    </source>
</evidence>
<accession>A0A3B0ZS72</accession>
<dbReference type="Pfam" id="PF13489">
    <property type="entry name" value="Methyltransf_23"/>
    <property type="match status" value="1"/>
</dbReference>
<gene>
    <name evidence="2" type="ORF">MNBD_GAMMA19-36</name>
</gene>
<keyword evidence="2" id="KW-0489">Methyltransferase</keyword>
<dbReference type="AlphaFoldDB" id="A0A3B0ZS72"/>
<dbReference type="Gene3D" id="3.40.50.720">
    <property type="entry name" value="NAD(P)-binding Rossmann-like Domain"/>
    <property type="match status" value="1"/>
</dbReference>
<dbReference type="InterPro" id="IPR038576">
    <property type="entry name" value="Methyltransf_Zn-bd_dom_put_sf"/>
</dbReference>
<dbReference type="SUPFAM" id="SSF53335">
    <property type="entry name" value="S-adenosyl-L-methionine-dependent methyltransferases"/>
    <property type="match status" value="1"/>
</dbReference>
<dbReference type="CDD" id="cd02440">
    <property type="entry name" value="AdoMet_MTases"/>
    <property type="match status" value="1"/>
</dbReference>
<dbReference type="Pfam" id="PF08484">
    <property type="entry name" value="Methyltransf_14"/>
    <property type="match status" value="1"/>
</dbReference>
<dbReference type="Gene3D" id="6.20.50.110">
    <property type="entry name" value="Methyltransferase, zinc-binding domain"/>
    <property type="match status" value="1"/>
</dbReference>
<organism evidence="2">
    <name type="scientific">hydrothermal vent metagenome</name>
    <dbReference type="NCBI Taxonomy" id="652676"/>
    <lineage>
        <taxon>unclassified sequences</taxon>
        <taxon>metagenomes</taxon>
        <taxon>ecological metagenomes</taxon>
    </lineage>
</organism>
<dbReference type="InterPro" id="IPR029063">
    <property type="entry name" value="SAM-dependent_MTases_sf"/>
</dbReference>
<protein>
    <submittedName>
        <fullName evidence="2">Putative NDP-hexose methyltransferase protein</fullName>
    </submittedName>
</protein>
<feature type="domain" description="C-methyltransferase" evidence="1">
    <location>
        <begin position="284"/>
        <end position="388"/>
    </location>
</feature>
<dbReference type="GO" id="GO:0008168">
    <property type="term" value="F:methyltransferase activity"/>
    <property type="evidence" value="ECO:0007669"/>
    <property type="project" value="UniProtKB-KW"/>
</dbReference>